<evidence type="ECO:0000256" key="2">
    <source>
        <dbReference type="ARBA" id="ARBA00022912"/>
    </source>
</evidence>
<dbReference type="InterPro" id="IPR029021">
    <property type="entry name" value="Prot-tyrosine_phosphatase-like"/>
</dbReference>
<evidence type="ECO:0000313" key="5">
    <source>
        <dbReference type="EMBL" id="ODQ63261.1"/>
    </source>
</evidence>
<dbReference type="PROSITE" id="PS50054">
    <property type="entry name" value="TYR_PHOSPHATASE_DUAL"/>
    <property type="match status" value="1"/>
</dbReference>
<dbReference type="EMBL" id="KV454415">
    <property type="protein sequence ID" value="ODQ63261.1"/>
    <property type="molecule type" value="Genomic_DNA"/>
</dbReference>
<dbReference type="InterPro" id="IPR053239">
    <property type="entry name" value="Dual_spec_PTase"/>
</dbReference>
<keyword evidence="2" id="KW-0904">Protein phosphatase</keyword>
<dbReference type="CDD" id="cd14516">
    <property type="entry name" value="DSP_fungal_PPS1"/>
    <property type="match status" value="1"/>
</dbReference>
<evidence type="ECO:0000259" key="4">
    <source>
        <dbReference type="PROSITE" id="PS50056"/>
    </source>
</evidence>
<dbReference type="GO" id="GO:0033260">
    <property type="term" value="P:nuclear DNA replication"/>
    <property type="evidence" value="ECO:0007669"/>
    <property type="project" value="InterPro"/>
</dbReference>
<dbReference type="InterPro" id="IPR000340">
    <property type="entry name" value="Dual-sp_phosphatase_cat-dom"/>
</dbReference>
<evidence type="ECO:0000313" key="6">
    <source>
        <dbReference type="Proteomes" id="UP000095009"/>
    </source>
</evidence>
<keyword evidence="1" id="KW-0378">Hydrolase</keyword>
<proteinExistence type="predicted"/>
<dbReference type="PANTHER" id="PTHR47550">
    <property type="entry name" value="DUAL SPECIFICITY PROTEIN PHOSPHATASE PPS1"/>
    <property type="match status" value="1"/>
</dbReference>
<dbReference type="AlphaFoldDB" id="A0A1E3PD21"/>
<name>A0A1E3PD21_9ASCO</name>
<feature type="non-terminal residue" evidence="5">
    <location>
        <position position="1"/>
    </location>
</feature>
<dbReference type="Gene3D" id="3.90.190.10">
    <property type="entry name" value="Protein tyrosine phosphatase superfamily"/>
    <property type="match status" value="2"/>
</dbReference>
<accession>A0A1E3PD21</accession>
<gene>
    <name evidence="5" type="ORF">NADFUDRAFT_6814</name>
</gene>
<dbReference type="InterPro" id="IPR047949">
    <property type="entry name" value="PPS1_DSP"/>
</dbReference>
<feature type="domain" description="Tyrosine specific protein phosphatases" evidence="4">
    <location>
        <begin position="601"/>
        <end position="677"/>
    </location>
</feature>
<keyword evidence="6" id="KW-1185">Reference proteome</keyword>
<dbReference type="Proteomes" id="UP000095009">
    <property type="component" value="Unassembled WGS sequence"/>
</dbReference>
<dbReference type="FunFam" id="3.90.190.10:FF:000110">
    <property type="entry name" value="PPS1p Protein phosphatase"/>
    <property type="match status" value="1"/>
</dbReference>
<sequence>SNSPVLVVSPPPSLSSPLDNAFNYQAVSSDPPVFALSSLIFTQSINHHYSTPLPEVDEMFPWLHGIHEDNFSQRAFLDPLHRFRQEIPANGREKYEHDLQSHKNVPNQAHGLLLYDDNTSDIQIAYNSGDDTIENEMTKETKDDGVPTYSQIYLPQFLELDTRQGISLRNFQIQVTKFACISDVIIYCSESKGDDFEQLIDVARLISQAQINFKQAYSLNQDYKTFVVFDDFATLSALSPHIVSIPLDLDESEYEEHRLRNWDSNLLYHERIEMAMMSSASLIGPNIWLGNTMDFETYGEIERIHQLSVAHKNQNYLSEENLDVLKTRNWTTFIDCRDSVLYTSQAQLDQYIDQTINYLTRSHTSNHEILSLIRIHAPASGTLNMQTLNENDIIYLLKVCKLIYFRSLCGKKQQRINNDKVEETPCGTLIFCNDGYTETSALALCYLIYSRKLTAPEAWLELHVKFRRPFFCFSTDCTLLSMITNVLHNFSPLGLAPDDFYYDRGITRNILHQLVTVPSEPSLGEISDNSWFHKDFDGSFPSRVLPHVYLGSLVHAENIGMLQKLGIKRVLSVGEPTTWSTNANFYAGKISQVLYIDHLQDDGVDLISDSLQQCLEFLDEGYQRGEITLVHCRVGVSRSATVCIAEVMKRLGVGLPRAYLFVRVRRLNVIIQPNLKLMFELVKWEERSRKYGEGWLREVDWHIFCREISIMNKAYI</sequence>
<feature type="non-terminal residue" evidence="5">
    <location>
        <position position="716"/>
    </location>
</feature>
<dbReference type="OrthoDB" id="273181at2759"/>
<feature type="domain" description="Tyrosine-protein phosphatase" evidence="3">
    <location>
        <begin position="540"/>
        <end position="690"/>
    </location>
</feature>
<dbReference type="STRING" id="857566.A0A1E3PD21"/>
<dbReference type="PROSITE" id="PS00383">
    <property type="entry name" value="TYR_PHOSPHATASE_1"/>
    <property type="match status" value="1"/>
</dbReference>
<dbReference type="PANTHER" id="PTHR47550:SF1">
    <property type="entry name" value="DUAL SPECIFICITY PROTEIN PHOSPHATASE PPS1"/>
    <property type="match status" value="1"/>
</dbReference>
<evidence type="ECO:0000259" key="3">
    <source>
        <dbReference type="PROSITE" id="PS50054"/>
    </source>
</evidence>
<organism evidence="5 6">
    <name type="scientific">Nadsonia fulvescens var. elongata DSM 6958</name>
    <dbReference type="NCBI Taxonomy" id="857566"/>
    <lineage>
        <taxon>Eukaryota</taxon>
        <taxon>Fungi</taxon>
        <taxon>Dikarya</taxon>
        <taxon>Ascomycota</taxon>
        <taxon>Saccharomycotina</taxon>
        <taxon>Dipodascomycetes</taxon>
        <taxon>Dipodascales</taxon>
        <taxon>Dipodascales incertae sedis</taxon>
        <taxon>Nadsonia</taxon>
    </lineage>
</organism>
<dbReference type="InterPro" id="IPR016130">
    <property type="entry name" value="Tyr_Pase_AS"/>
</dbReference>
<dbReference type="SUPFAM" id="SSF52799">
    <property type="entry name" value="(Phosphotyrosine protein) phosphatases II"/>
    <property type="match status" value="2"/>
</dbReference>
<dbReference type="InterPro" id="IPR000387">
    <property type="entry name" value="Tyr_Pase_dom"/>
</dbReference>
<dbReference type="SMART" id="SM00195">
    <property type="entry name" value="DSPc"/>
    <property type="match status" value="1"/>
</dbReference>
<dbReference type="InterPro" id="IPR020422">
    <property type="entry name" value="TYR_PHOSPHATASE_DUAL_dom"/>
</dbReference>
<dbReference type="GO" id="GO:0008138">
    <property type="term" value="F:protein tyrosine/serine/threonine phosphatase activity"/>
    <property type="evidence" value="ECO:0007669"/>
    <property type="project" value="InterPro"/>
</dbReference>
<evidence type="ECO:0000256" key="1">
    <source>
        <dbReference type="ARBA" id="ARBA00022801"/>
    </source>
</evidence>
<dbReference type="Pfam" id="PF00782">
    <property type="entry name" value="DSPc"/>
    <property type="match status" value="1"/>
</dbReference>
<reference evidence="5 6" key="1">
    <citation type="journal article" date="2016" name="Proc. Natl. Acad. Sci. U.S.A.">
        <title>Comparative genomics of biotechnologically important yeasts.</title>
        <authorList>
            <person name="Riley R."/>
            <person name="Haridas S."/>
            <person name="Wolfe K.H."/>
            <person name="Lopes M.R."/>
            <person name="Hittinger C.T."/>
            <person name="Goeker M."/>
            <person name="Salamov A.A."/>
            <person name="Wisecaver J.H."/>
            <person name="Long T.M."/>
            <person name="Calvey C.H."/>
            <person name="Aerts A.L."/>
            <person name="Barry K.W."/>
            <person name="Choi C."/>
            <person name="Clum A."/>
            <person name="Coughlan A.Y."/>
            <person name="Deshpande S."/>
            <person name="Douglass A.P."/>
            <person name="Hanson S.J."/>
            <person name="Klenk H.-P."/>
            <person name="LaButti K.M."/>
            <person name="Lapidus A."/>
            <person name="Lindquist E.A."/>
            <person name="Lipzen A.M."/>
            <person name="Meier-Kolthoff J.P."/>
            <person name="Ohm R.A."/>
            <person name="Otillar R.P."/>
            <person name="Pangilinan J.L."/>
            <person name="Peng Y."/>
            <person name="Rokas A."/>
            <person name="Rosa C.A."/>
            <person name="Scheuner C."/>
            <person name="Sibirny A.A."/>
            <person name="Slot J.C."/>
            <person name="Stielow J.B."/>
            <person name="Sun H."/>
            <person name="Kurtzman C.P."/>
            <person name="Blackwell M."/>
            <person name="Grigoriev I.V."/>
            <person name="Jeffries T.W."/>
        </authorList>
    </citation>
    <scope>NUCLEOTIDE SEQUENCE [LARGE SCALE GENOMIC DNA]</scope>
    <source>
        <strain evidence="5 6">DSM 6958</strain>
    </source>
</reference>
<protein>
    <submittedName>
        <fullName evidence="5">Uncharacterized protein</fullName>
    </submittedName>
</protein>
<dbReference type="GO" id="GO:0005634">
    <property type="term" value="C:nucleus"/>
    <property type="evidence" value="ECO:0007669"/>
    <property type="project" value="GOC"/>
</dbReference>
<dbReference type="PROSITE" id="PS50056">
    <property type="entry name" value="TYR_PHOSPHATASE_2"/>
    <property type="match status" value="1"/>
</dbReference>